<name>A0A2T1DGZ7_9CYAN</name>
<dbReference type="GO" id="GO:0006355">
    <property type="term" value="P:regulation of DNA-templated transcription"/>
    <property type="evidence" value="ECO:0007669"/>
    <property type="project" value="InterPro"/>
</dbReference>
<evidence type="ECO:0000256" key="1">
    <source>
        <dbReference type="SAM" id="MobiDB-lite"/>
    </source>
</evidence>
<accession>A0A2T1DGZ7</accession>
<dbReference type="Proteomes" id="UP000238634">
    <property type="component" value="Unassembled WGS sequence"/>
</dbReference>
<dbReference type="OrthoDB" id="1494791at2"/>
<reference evidence="2 3" key="2">
    <citation type="submission" date="2018-03" db="EMBL/GenBank/DDBJ databases">
        <title>The ancient ancestry and fast evolution of plastids.</title>
        <authorList>
            <person name="Moore K.R."/>
            <person name="Magnabosco C."/>
            <person name="Momper L."/>
            <person name="Gold D.A."/>
            <person name="Bosak T."/>
            <person name="Fournier G.P."/>
        </authorList>
    </citation>
    <scope>NUCLEOTIDE SEQUENCE [LARGE SCALE GENOMIC DNA]</scope>
    <source>
        <strain evidence="2 3">ULC007</strain>
    </source>
</reference>
<dbReference type="AlphaFoldDB" id="A0A2T1DGZ7"/>
<dbReference type="InterPro" id="IPR010985">
    <property type="entry name" value="Ribbon_hlx_hlx"/>
</dbReference>
<evidence type="ECO:0000313" key="2">
    <source>
        <dbReference type="EMBL" id="PSB19714.1"/>
    </source>
</evidence>
<feature type="region of interest" description="Disordered" evidence="1">
    <location>
        <begin position="75"/>
        <end position="102"/>
    </location>
</feature>
<feature type="compositionally biased region" description="Polar residues" evidence="1">
    <location>
        <begin position="9"/>
        <end position="22"/>
    </location>
</feature>
<keyword evidence="3" id="KW-1185">Reference proteome</keyword>
<feature type="compositionally biased region" description="Basic and acidic residues" evidence="1">
    <location>
        <begin position="77"/>
        <end position="102"/>
    </location>
</feature>
<reference evidence="2 3" key="1">
    <citation type="submission" date="2018-02" db="EMBL/GenBank/DDBJ databases">
        <authorList>
            <person name="Cohen D.B."/>
            <person name="Kent A.D."/>
        </authorList>
    </citation>
    <scope>NUCLEOTIDE SEQUENCE [LARGE SCALE GENOMIC DNA]</scope>
    <source>
        <strain evidence="2 3">ULC007</strain>
    </source>
</reference>
<organism evidence="2 3">
    <name type="scientific">Phormidesmis priestleyi ULC007</name>
    <dbReference type="NCBI Taxonomy" id="1920490"/>
    <lineage>
        <taxon>Bacteria</taxon>
        <taxon>Bacillati</taxon>
        <taxon>Cyanobacteriota</taxon>
        <taxon>Cyanophyceae</taxon>
        <taxon>Leptolyngbyales</taxon>
        <taxon>Leptolyngbyaceae</taxon>
        <taxon>Phormidesmis</taxon>
    </lineage>
</organism>
<dbReference type="InterPro" id="IPR013321">
    <property type="entry name" value="Arc_rbn_hlx_hlx"/>
</dbReference>
<dbReference type="SUPFAM" id="SSF47598">
    <property type="entry name" value="Ribbon-helix-helix"/>
    <property type="match status" value="1"/>
</dbReference>
<proteinExistence type="predicted"/>
<feature type="region of interest" description="Disordered" evidence="1">
    <location>
        <begin position="1"/>
        <end position="38"/>
    </location>
</feature>
<sequence>MVNKKTKTVSKSNGTSAPTNLNEWAGGKSAEESPAPEASVSVAETVAAAVKPVAEKAAHVAKKITKTKAVAPIEGVPDEKAVEITSKKSAKDTKDQSSEKSVKMKRLTLDISKPLHKAIKAKAVEEGIPMVDMLRSLLEKYYGKN</sequence>
<comment type="caution">
    <text evidence="2">The sequence shown here is derived from an EMBL/GenBank/DDBJ whole genome shotgun (WGS) entry which is preliminary data.</text>
</comment>
<gene>
    <name evidence="2" type="ORF">C7B65_10500</name>
</gene>
<dbReference type="RefSeq" id="WP_083582897.1">
    <property type="nucleotide sequence ID" value="NZ_MPPI01000012.1"/>
</dbReference>
<evidence type="ECO:0000313" key="3">
    <source>
        <dbReference type="Proteomes" id="UP000238634"/>
    </source>
</evidence>
<dbReference type="EMBL" id="PVWG01000009">
    <property type="protein sequence ID" value="PSB19714.1"/>
    <property type="molecule type" value="Genomic_DNA"/>
</dbReference>
<dbReference type="Gene3D" id="1.10.1220.10">
    <property type="entry name" value="Met repressor-like"/>
    <property type="match status" value="1"/>
</dbReference>
<protein>
    <submittedName>
        <fullName evidence="2">Uncharacterized protein</fullName>
    </submittedName>
</protein>